<keyword evidence="4" id="KW-0238">DNA-binding</keyword>
<sequence length="181" mass="21971">MDFEDKMHRQQFEEMYNQYQTPLRKLAYRYNVPVDDIEDMVHDTFLSYARSDYSLELPPDEMRKLLSRILKNRCIDFHRSAKRRNCYSIDDDGYYREEIFVNEKEEPLIDGIISKEKCRALMNELENLPMNWREVAKLKLIEGRPTDEVCRLLNISEKACYSRVSRIRKYLQKLIKDENWP</sequence>
<evidence type="ECO:0000313" key="8">
    <source>
        <dbReference type="EMBL" id="SEU08617.1"/>
    </source>
</evidence>
<name>A0A1I0JF69_9FIRM</name>
<dbReference type="Gene3D" id="1.10.10.10">
    <property type="entry name" value="Winged helix-like DNA-binding domain superfamily/Winged helix DNA-binding domain"/>
    <property type="match status" value="1"/>
</dbReference>
<dbReference type="AlphaFoldDB" id="A0A1I0JF69"/>
<feature type="domain" description="RNA polymerase sigma-70 region 2" evidence="6">
    <location>
        <begin position="15"/>
        <end position="84"/>
    </location>
</feature>
<evidence type="ECO:0000313" key="9">
    <source>
        <dbReference type="Proteomes" id="UP000198508"/>
    </source>
</evidence>
<comment type="similarity">
    <text evidence="1">Belongs to the sigma-70 factor family. ECF subfamily.</text>
</comment>
<keyword evidence="3" id="KW-0731">Sigma factor</keyword>
<dbReference type="InterPro" id="IPR039425">
    <property type="entry name" value="RNA_pol_sigma-70-like"/>
</dbReference>
<evidence type="ECO:0000256" key="4">
    <source>
        <dbReference type="ARBA" id="ARBA00023125"/>
    </source>
</evidence>
<dbReference type="GO" id="GO:0003677">
    <property type="term" value="F:DNA binding"/>
    <property type="evidence" value="ECO:0007669"/>
    <property type="project" value="UniProtKB-KW"/>
</dbReference>
<reference evidence="9" key="1">
    <citation type="submission" date="2016-10" db="EMBL/GenBank/DDBJ databases">
        <authorList>
            <person name="Varghese N."/>
            <person name="Submissions S."/>
        </authorList>
    </citation>
    <scope>NUCLEOTIDE SEQUENCE [LARGE SCALE GENOMIC DNA]</scope>
    <source>
        <strain evidence="9">NLAE-zl-G277</strain>
    </source>
</reference>
<dbReference type="PANTHER" id="PTHR43133">
    <property type="entry name" value="RNA POLYMERASE ECF-TYPE SIGMA FACTO"/>
    <property type="match status" value="1"/>
</dbReference>
<gene>
    <name evidence="8" type="ORF">SAMN05216313_12931</name>
</gene>
<evidence type="ECO:0000259" key="6">
    <source>
        <dbReference type="Pfam" id="PF04542"/>
    </source>
</evidence>
<dbReference type="InterPro" id="IPR013325">
    <property type="entry name" value="RNA_pol_sigma_r2"/>
</dbReference>
<dbReference type="Proteomes" id="UP000198508">
    <property type="component" value="Unassembled WGS sequence"/>
</dbReference>
<evidence type="ECO:0000259" key="7">
    <source>
        <dbReference type="Pfam" id="PF08281"/>
    </source>
</evidence>
<dbReference type="NCBIfam" id="TIGR02937">
    <property type="entry name" value="sigma70-ECF"/>
    <property type="match status" value="1"/>
</dbReference>
<feature type="domain" description="RNA polymerase sigma factor 70 region 4 type 2" evidence="7">
    <location>
        <begin position="119"/>
        <end position="171"/>
    </location>
</feature>
<dbReference type="SUPFAM" id="SSF88659">
    <property type="entry name" value="Sigma3 and sigma4 domains of RNA polymerase sigma factors"/>
    <property type="match status" value="1"/>
</dbReference>
<dbReference type="Pfam" id="PF04542">
    <property type="entry name" value="Sigma70_r2"/>
    <property type="match status" value="1"/>
</dbReference>
<proteinExistence type="inferred from homology"/>
<evidence type="ECO:0000256" key="1">
    <source>
        <dbReference type="ARBA" id="ARBA00010641"/>
    </source>
</evidence>
<dbReference type="InterPro" id="IPR014284">
    <property type="entry name" value="RNA_pol_sigma-70_dom"/>
</dbReference>
<dbReference type="InterPro" id="IPR013324">
    <property type="entry name" value="RNA_pol_sigma_r3/r4-like"/>
</dbReference>
<organism evidence="8 9">
    <name type="scientific">Enterocloster lavalensis</name>
    <dbReference type="NCBI Taxonomy" id="460384"/>
    <lineage>
        <taxon>Bacteria</taxon>
        <taxon>Bacillati</taxon>
        <taxon>Bacillota</taxon>
        <taxon>Clostridia</taxon>
        <taxon>Lachnospirales</taxon>
        <taxon>Lachnospiraceae</taxon>
        <taxon>Enterocloster</taxon>
    </lineage>
</organism>
<protein>
    <submittedName>
        <fullName evidence="8">RNA polymerase sigma-70 factor, ECF subfamily</fullName>
    </submittedName>
</protein>
<accession>A0A1I0JF69</accession>
<evidence type="ECO:0000256" key="2">
    <source>
        <dbReference type="ARBA" id="ARBA00023015"/>
    </source>
</evidence>
<dbReference type="InterPro" id="IPR007627">
    <property type="entry name" value="RNA_pol_sigma70_r2"/>
</dbReference>
<evidence type="ECO:0000256" key="5">
    <source>
        <dbReference type="ARBA" id="ARBA00023163"/>
    </source>
</evidence>
<keyword evidence="5" id="KW-0804">Transcription</keyword>
<dbReference type="Gene3D" id="1.10.1740.10">
    <property type="match status" value="1"/>
</dbReference>
<dbReference type="InterPro" id="IPR013249">
    <property type="entry name" value="RNA_pol_sigma70_r4_t2"/>
</dbReference>
<dbReference type="EMBL" id="FOIM01000029">
    <property type="protein sequence ID" value="SEU08617.1"/>
    <property type="molecule type" value="Genomic_DNA"/>
</dbReference>
<keyword evidence="2" id="KW-0805">Transcription regulation</keyword>
<dbReference type="STRING" id="460384.SAMN05216313_12931"/>
<dbReference type="RefSeq" id="WP_092368858.1">
    <property type="nucleotide sequence ID" value="NZ_CABJCG010000002.1"/>
</dbReference>
<dbReference type="PANTHER" id="PTHR43133:SF8">
    <property type="entry name" value="RNA POLYMERASE SIGMA FACTOR HI_1459-RELATED"/>
    <property type="match status" value="1"/>
</dbReference>
<dbReference type="Pfam" id="PF08281">
    <property type="entry name" value="Sigma70_r4_2"/>
    <property type="match status" value="1"/>
</dbReference>
<keyword evidence="9" id="KW-1185">Reference proteome</keyword>
<dbReference type="GO" id="GO:0006352">
    <property type="term" value="P:DNA-templated transcription initiation"/>
    <property type="evidence" value="ECO:0007669"/>
    <property type="project" value="InterPro"/>
</dbReference>
<dbReference type="SUPFAM" id="SSF88946">
    <property type="entry name" value="Sigma2 domain of RNA polymerase sigma factors"/>
    <property type="match status" value="1"/>
</dbReference>
<dbReference type="InterPro" id="IPR036388">
    <property type="entry name" value="WH-like_DNA-bd_sf"/>
</dbReference>
<dbReference type="GO" id="GO:0016987">
    <property type="term" value="F:sigma factor activity"/>
    <property type="evidence" value="ECO:0007669"/>
    <property type="project" value="UniProtKB-KW"/>
</dbReference>
<evidence type="ECO:0000256" key="3">
    <source>
        <dbReference type="ARBA" id="ARBA00023082"/>
    </source>
</evidence>